<sequence length="353" mass="39309">MTDLLDETDDDLMDLDEPNPKIWLYPFLAELGITRVEASMSGGGDSGQINDVIYYQRDEVISPTGTDADFRSPDSGLVLTWFVTGGMIVRAGDPICEVDPVEARELLSLCREQISVLEEIELRQEQFSVMAELEQRQSQSAVQDESGPGPSDVEKTKAALAERISWLESRADSLSTQIKERDPLCLPVEDAPEKPDIRRQREMLEDQIPGLEQRAALTRLTASSDGFVNAFDPAVAMRGFRCAETLITLTPLSHVDEILSKMTLDDGTTSHVTFKDVLETMFENDGSSAGDWINNEGGSAFCSYDLSPELGRIRLIDVEYTPGEEYDDEEEDDWEPELGDPDEEDEDDPDVEP</sequence>
<evidence type="ECO:0000313" key="2">
    <source>
        <dbReference type="EMBL" id="PTX52400.1"/>
    </source>
</evidence>
<dbReference type="Proteomes" id="UP000244224">
    <property type="component" value="Unassembled WGS sequence"/>
</dbReference>
<dbReference type="AlphaFoldDB" id="A0A2T6B8J5"/>
<comment type="caution">
    <text evidence="2">The sequence shown here is derived from an EMBL/GenBank/DDBJ whole genome shotgun (WGS) entry which is preliminary data.</text>
</comment>
<dbReference type="RefSeq" id="WP_108127809.1">
    <property type="nucleotide sequence ID" value="NZ_QBKP01000002.1"/>
</dbReference>
<feature type="region of interest" description="Disordered" evidence="1">
    <location>
        <begin position="319"/>
        <end position="353"/>
    </location>
</feature>
<dbReference type="EMBL" id="QBKP01000002">
    <property type="protein sequence ID" value="PTX52400.1"/>
    <property type="molecule type" value="Genomic_DNA"/>
</dbReference>
<proteinExistence type="predicted"/>
<keyword evidence="3" id="KW-1185">Reference proteome</keyword>
<protein>
    <submittedName>
        <fullName evidence="2">Uncharacterized protein</fullName>
    </submittedName>
</protein>
<feature type="compositionally biased region" description="Acidic residues" evidence="1">
    <location>
        <begin position="322"/>
        <end position="353"/>
    </location>
</feature>
<evidence type="ECO:0000313" key="3">
    <source>
        <dbReference type="Proteomes" id="UP000244224"/>
    </source>
</evidence>
<organism evidence="2 3">
    <name type="scientific">Gemmobacter caeni</name>
    <dbReference type="NCBI Taxonomy" id="589035"/>
    <lineage>
        <taxon>Bacteria</taxon>
        <taxon>Pseudomonadati</taxon>
        <taxon>Pseudomonadota</taxon>
        <taxon>Alphaproteobacteria</taxon>
        <taxon>Rhodobacterales</taxon>
        <taxon>Paracoccaceae</taxon>
        <taxon>Gemmobacter</taxon>
    </lineage>
</organism>
<name>A0A2T6B8J5_9RHOB</name>
<accession>A0A2T6B8J5</accession>
<gene>
    <name evidence="2" type="ORF">C8N34_102179</name>
</gene>
<reference evidence="2 3" key="1">
    <citation type="submission" date="2018-04" db="EMBL/GenBank/DDBJ databases">
        <title>Genomic Encyclopedia of Archaeal and Bacterial Type Strains, Phase II (KMG-II): from individual species to whole genera.</title>
        <authorList>
            <person name="Goeker M."/>
        </authorList>
    </citation>
    <scope>NUCLEOTIDE SEQUENCE [LARGE SCALE GENOMIC DNA]</scope>
    <source>
        <strain evidence="2 3">DSM 21823</strain>
    </source>
</reference>
<evidence type="ECO:0000256" key="1">
    <source>
        <dbReference type="SAM" id="MobiDB-lite"/>
    </source>
</evidence>